<dbReference type="EC" id="4.1.2.61" evidence="4"/>
<feature type="region of interest" description="Disordered" evidence="3">
    <location>
        <begin position="261"/>
        <end position="286"/>
    </location>
</feature>
<dbReference type="NCBIfam" id="NF006588">
    <property type="entry name" value="PRK09120.1"/>
    <property type="match status" value="1"/>
</dbReference>
<dbReference type="Proteomes" id="UP000627838">
    <property type="component" value="Unassembled WGS sequence"/>
</dbReference>
<keyword evidence="4" id="KW-0456">Lyase</keyword>
<dbReference type="InterPro" id="IPR018376">
    <property type="entry name" value="Enoyl-CoA_hyd/isom_CS"/>
</dbReference>
<dbReference type="InterPro" id="IPR029045">
    <property type="entry name" value="ClpP/crotonase-like_dom_sf"/>
</dbReference>
<dbReference type="Gene3D" id="3.90.226.10">
    <property type="entry name" value="2-enoyl-CoA Hydratase, Chain A, domain 1"/>
    <property type="match status" value="1"/>
</dbReference>
<evidence type="ECO:0000313" key="5">
    <source>
        <dbReference type="Proteomes" id="UP000627838"/>
    </source>
</evidence>
<evidence type="ECO:0000256" key="3">
    <source>
        <dbReference type="SAM" id="MobiDB-lite"/>
    </source>
</evidence>
<accession>A0ABR9JU97</accession>
<dbReference type="InterPro" id="IPR001753">
    <property type="entry name" value="Enoyl-CoA_hydra/iso"/>
</dbReference>
<dbReference type="PANTHER" id="PTHR42964:SF1">
    <property type="entry name" value="POLYKETIDE BIOSYNTHESIS ENOYL-COA HYDRATASE PKSH-RELATED"/>
    <property type="match status" value="1"/>
</dbReference>
<proteinExistence type="inferred from homology"/>
<name>A0ABR9JU97_9ACTN</name>
<evidence type="ECO:0000256" key="2">
    <source>
        <dbReference type="RuleBase" id="RU003707"/>
    </source>
</evidence>
<dbReference type="EMBL" id="JADBDZ010000001">
    <property type="protein sequence ID" value="MBE1533984.1"/>
    <property type="molecule type" value="Genomic_DNA"/>
</dbReference>
<gene>
    <name evidence="4" type="ORF">H4W34_003817</name>
</gene>
<sequence>MSAHATESGSTGDPWGDTVLVDFEDGIAWVTLNRPGKRNAMNPALNDEMVRTLDALEADPRCRVLVLTGAGESFSAGMDLKEYFREVDQADDPSVQIRVRRASAEWQWKRLANWSKPTIAMVNGWCFGGAFTPLVACDLAISDEEARYGLSEINWGIPPGGVVSRALAATVGQRDALYFIMTGEPFDGRRAAEMRLVNEAVPAGRLRERTRELALKLAGMNPVVLRAAKVGYKMAREMSWEQAEDYLYAKLEQSQFLDSERGREKGMSRFLDDKSYRPGLSAYSDE</sequence>
<comment type="caution">
    <text evidence="4">The sequence shown here is derived from an EMBL/GenBank/DDBJ whole genome shotgun (WGS) entry which is preliminary data.</text>
</comment>
<dbReference type="EC" id="4.2.1.101" evidence="4"/>
<dbReference type="CDD" id="cd06558">
    <property type="entry name" value="crotonase-like"/>
    <property type="match status" value="1"/>
</dbReference>
<keyword evidence="5" id="KW-1185">Reference proteome</keyword>
<dbReference type="GO" id="GO:0050547">
    <property type="term" value="F:feruloyl-CoA hydratase/lyase activity"/>
    <property type="evidence" value="ECO:0007669"/>
    <property type="project" value="UniProtKB-EC"/>
</dbReference>
<comment type="similarity">
    <text evidence="1 2">Belongs to the enoyl-CoA hydratase/isomerase family.</text>
</comment>
<evidence type="ECO:0000313" key="4">
    <source>
        <dbReference type="EMBL" id="MBE1533984.1"/>
    </source>
</evidence>
<dbReference type="PROSITE" id="PS00166">
    <property type="entry name" value="ENOYL_COA_HYDRATASE"/>
    <property type="match status" value="1"/>
</dbReference>
<feature type="compositionally biased region" description="Basic and acidic residues" evidence="3">
    <location>
        <begin position="261"/>
        <end position="276"/>
    </location>
</feature>
<dbReference type="InterPro" id="IPR051683">
    <property type="entry name" value="Enoyl-CoA_Hydratase/Isomerase"/>
</dbReference>
<evidence type="ECO:0000256" key="1">
    <source>
        <dbReference type="ARBA" id="ARBA00005254"/>
    </source>
</evidence>
<organism evidence="4 5">
    <name type="scientific">Actinomadura algeriensis</name>
    <dbReference type="NCBI Taxonomy" id="1679523"/>
    <lineage>
        <taxon>Bacteria</taxon>
        <taxon>Bacillati</taxon>
        <taxon>Actinomycetota</taxon>
        <taxon>Actinomycetes</taxon>
        <taxon>Streptosporangiales</taxon>
        <taxon>Thermomonosporaceae</taxon>
        <taxon>Actinomadura</taxon>
    </lineage>
</organism>
<reference evidence="4 5" key="1">
    <citation type="submission" date="2020-10" db="EMBL/GenBank/DDBJ databases">
        <title>Sequencing the genomes of 1000 actinobacteria strains.</title>
        <authorList>
            <person name="Klenk H.-P."/>
        </authorList>
    </citation>
    <scope>NUCLEOTIDE SEQUENCE [LARGE SCALE GENOMIC DNA]</scope>
    <source>
        <strain evidence="4 5">DSM 46744</strain>
    </source>
</reference>
<protein>
    <submittedName>
        <fullName evidence="4">Trans-feruloyl-CoA hydratase/vanillin synthase</fullName>
        <ecNumber evidence="4">4.1.2.61</ecNumber>
        <ecNumber evidence="4">4.2.1.101</ecNumber>
    </submittedName>
</protein>
<dbReference type="SUPFAM" id="SSF52096">
    <property type="entry name" value="ClpP/crotonase"/>
    <property type="match status" value="1"/>
</dbReference>
<dbReference type="Pfam" id="PF00378">
    <property type="entry name" value="ECH_1"/>
    <property type="match status" value="1"/>
</dbReference>
<dbReference type="Gene3D" id="6.10.250.2850">
    <property type="match status" value="1"/>
</dbReference>
<dbReference type="RefSeq" id="WP_192760438.1">
    <property type="nucleotide sequence ID" value="NZ_JADBDZ010000001.1"/>
</dbReference>
<dbReference type="PANTHER" id="PTHR42964">
    <property type="entry name" value="ENOYL-COA HYDRATASE"/>
    <property type="match status" value="1"/>
</dbReference>